<dbReference type="InterPro" id="IPR043129">
    <property type="entry name" value="ATPase_NBD"/>
</dbReference>
<keyword evidence="4 6" id="KW-0418">Kinase</keyword>
<dbReference type="PROSITE" id="PS01075">
    <property type="entry name" value="ACETATE_KINASE_1"/>
    <property type="match status" value="1"/>
</dbReference>
<comment type="pathway">
    <text evidence="6">Metabolic intermediate biosynthesis; acetyl-CoA biosynthesis; acetyl-CoA from acetate: step 1/2.</text>
</comment>
<feature type="binding site" evidence="6">
    <location>
        <begin position="249"/>
        <end position="251"/>
    </location>
    <ligand>
        <name>ATP</name>
        <dbReference type="ChEBI" id="CHEBI:30616"/>
    </ligand>
</feature>
<keyword evidence="9" id="KW-1185">Reference proteome</keyword>
<protein>
    <recommendedName>
        <fullName evidence="6">Acetate kinase</fullName>
        <ecNumber evidence="6">2.7.2.1</ecNumber>
    </recommendedName>
    <alternativeName>
        <fullName evidence="6">Acetokinase</fullName>
    </alternativeName>
</protein>
<evidence type="ECO:0000256" key="6">
    <source>
        <dbReference type="HAMAP-Rule" id="MF_00020"/>
    </source>
</evidence>
<dbReference type="PROSITE" id="PS01076">
    <property type="entry name" value="ACETATE_KINASE_2"/>
    <property type="match status" value="1"/>
</dbReference>
<comment type="caution">
    <text evidence="8">The sequence shown here is derived from an EMBL/GenBank/DDBJ whole genome shotgun (WGS) entry which is preliminary data.</text>
</comment>
<feature type="binding site" evidence="6">
    <location>
        <position position="58"/>
    </location>
    <ligand>
        <name>substrate</name>
    </ligand>
</feature>
<proteinExistence type="inferred from homology"/>
<keyword evidence="2 6" id="KW-0808">Transferase</keyword>
<comment type="cofactor">
    <cofactor evidence="6">
        <name>Mg(2+)</name>
        <dbReference type="ChEBI" id="CHEBI:18420"/>
    </cofactor>
    <cofactor evidence="6">
        <name>Mn(2+)</name>
        <dbReference type="ChEBI" id="CHEBI:29035"/>
    </cofactor>
    <text evidence="6">Mg(2+). Can also accept Mn(2+).</text>
</comment>
<organism evidence="8 9">
    <name type="scientific">Actinokineospora bangkokensis</name>
    <dbReference type="NCBI Taxonomy" id="1193682"/>
    <lineage>
        <taxon>Bacteria</taxon>
        <taxon>Bacillati</taxon>
        <taxon>Actinomycetota</taxon>
        <taxon>Actinomycetes</taxon>
        <taxon>Pseudonocardiales</taxon>
        <taxon>Pseudonocardiaceae</taxon>
        <taxon>Actinokineospora</taxon>
    </lineage>
</organism>
<dbReference type="InterPro" id="IPR004372">
    <property type="entry name" value="Ac/propionate_kinase"/>
</dbReference>
<evidence type="ECO:0000313" key="9">
    <source>
        <dbReference type="Proteomes" id="UP000186040"/>
    </source>
</evidence>
<reference evidence="8 9" key="1">
    <citation type="submission" date="2016-10" db="EMBL/GenBank/DDBJ databases">
        <title>The Draft Genome Sequence of Actinokineospora bangkokensis 44EHWT reveals the biosynthetic pathway of antifungal compounds Thailandins with unusual extender unit butylmalonyl-CoA.</title>
        <authorList>
            <person name="Greule A."/>
            <person name="Intra B."/>
            <person name="Flemming S."/>
            <person name="Rommel M.G."/>
            <person name="Panbangred W."/>
            <person name="Bechthold A."/>
        </authorList>
    </citation>
    <scope>NUCLEOTIDE SEQUENCE [LARGE SCALE GENOMIC DNA]</scope>
    <source>
        <strain evidence="8 9">44EHW</strain>
    </source>
</reference>
<keyword evidence="6" id="KW-0460">Magnesium</keyword>
<comment type="function">
    <text evidence="6">Catalyzes the formation of acetyl phosphate from acetate and ATP. Can also catalyze the reverse reaction.</text>
</comment>
<dbReference type="Gene3D" id="3.30.420.40">
    <property type="match status" value="2"/>
</dbReference>
<dbReference type="STRING" id="1193682.BJP25_11945"/>
<accession>A0A1Q9LR11</accession>
<dbReference type="Pfam" id="PF00871">
    <property type="entry name" value="Acetate_kinase"/>
    <property type="match status" value="1"/>
</dbReference>
<name>A0A1Q9LR11_9PSEU</name>
<feature type="site" description="Transition state stabilizer" evidence="6">
    <location>
        <position position="207"/>
    </location>
</feature>
<dbReference type="PANTHER" id="PTHR21060:SF15">
    <property type="entry name" value="ACETATE KINASE-RELATED"/>
    <property type="match status" value="1"/>
</dbReference>
<keyword evidence="6" id="KW-0963">Cytoplasm</keyword>
<dbReference type="GO" id="GO:0000287">
    <property type="term" value="F:magnesium ion binding"/>
    <property type="evidence" value="ECO:0007669"/>
    <property type="project" value="UniProtKB-UniRule"/>
</dbReference>
<keyword evidence="6" id="KW-0479">Metal-binding</keyword>
<dbReference type="HAMAP" id="MF_00020">
    <property type="entry name" value="Acetate_kinase"/>
    <property type="match status" value="1"/>
</dbReference>
<dbReference type="InterPro" id="IPR023865">
    <property type="entry name" value="Aliphatic_acid_kinase_CS"/>
</dbReference>
<evidence type="ECO:0000313" key="8">
    <source>
        <dbReference type="EMBL" id="OLR94458.1"/>
    </source>
</evidence>
<feature type="binding site" evidence="6">
    <location>
        <position position="344"/>
    </location>
    <ligand>
        <name>Mg(2+)</name>
        <dbReference type="ChEBI" id="CHEBI:18420"/>
    </ligand>
</feature>
<comment type="catalytic activity">
    <reaction evidence="6">
        <text>acetate + ATP = acetyl phosphate + ADP</text>
        <dbReference type="Rhea" id="RHEA:11352"/>
        <dbReference type="ChEBI" id="CHEBI:22191"/>
        <dbReference type="ChEBI" id="CHEBI:30089"/>
        <dbReference type="ChEBI" id="CHEBI:30616"/>
        <dbReference type="ChEBI" id="CHEBI:456216"/>
        <dbReference type="EC" id="2.7.2.1"/>
    </reaction>
</comment>
<dbReference type="PRINTS" id="PR00471">
    <property type="entry name" value="ACETATEKNASE"/>
</dbReference>
<comment type="similarity">
    <text evidence="1 6 7">Belongs to the acetokinase family.</text>
</comment>
<evidence type="ECO:0000256" key="5">
    <source>
        <dbReference type="ARBA" id="ARBA00022840"/>
    </source>
</evidence>
<dbReference type="EC" id="2.7.2.1" evidence="6"/>
<dbReference type="InterPro" id="IPR000890">
    <property type="entry name" value="Aliphatic_acid_kin_short-chain"/>
</dbReference>
<feature type="active site" description="Proton donor/acceptor" evidence="6">
    <location>
        <position position="114"/>
    </location>
</feature>
<keyword evidence="5 6" id="KW-0067">ATP-binding</keyword>
<dbReference type="AlphaFoldDB" id="A0A1Q9LR11"/>
<evidence type="ECO:0000256" key="2">
    <source>
        <dbReference type="ARBA" id="ARBA00022679"/>
    </source>
</evidence>
<keyword evidence="3 6" id="KW-0547">Nucleotide-binding</keyword>
<dbReference type="EMBL" id="MKQR01000007">
    <property type="protein sequence ID" value="OLR94458.1"/>
    <property type="molecule type" value="Genomic_DNA"/>
</dbReference>
<gene>
    <name evidence="6" type="primary">ackA</name>
    <name evidence="8" type="ORF">BJP25_11945</name>
</gene>
<dbReference type="GO" id="GO:0005524">
    <property type="term" value="F:ATP binding"/>
    <property type="evidence" value="ECO:0007669"/>
    <property type="project" value="UniProtKB-KW"/>
</dbReference>
<dbReference type="UniPathway" id="UPA00340">
    <property type="reaction ID" value="UER00458"/>
</dbReference>
<dbReference type="PANTHER" id="PTHR21060">
    <property type="entry name" value="ACETATE KINASE"/>
    <property type="match status" value="1"/>
</dbReference>
<comment type="caution">
    <text evidence="6">Lacks conserved residue(s) required for the propagation of feature annotation.</text>
</comment>
<dbReference type="Proteomes" id="UP000186040">
    <property type="component" value="Unassembled WGS sequence"/>
</dbReference>
<feature type="binding site" evidence="6">
    <location>
        <begin position="174"/>
        <end position="178"/>
    </location>
    <ligand>
        <name>ATP</name>
        <dbReference type="ChEBI" id="CHEBI:30616"/>
    </ligand>
</feature>
<feature type="site" description="Transition state stabilizer" evidence="6">
    <location>
        <position position="146"/>
    </location>
</feature>
<sequence length="360" mass="37804">MVAVTRTLTVNPGSSSLKLALVVDGRVVDRATDDRWSGALDPLAAFARTTSPDVVAVRIVHGGDRGGPTSLTPAELADLDQHSALAPLHQPAALRLARAALALLPGTAVLGCYDTSYFTALPEVAAALPLPTWLTERHHLRGRGFHGLSVAHAVRRTGDLLDRDLAELRVVVVHWGAGVSVTAVALGRPVSTSMGFSPLDGLPGATRSGSLDPALVLGLLSTGEYDLDRLRALLIRESGLAGMSGTSGDIRDLARARRGGDPSAALAIATQTRRLAREIASARACLDDLDALVFTGGVAEHHPDLCREVLHSLTHLGLPVDPPPAQEIVERGPSAAVLRLPAREELEMDRQVCAVPVVAR</sequence>
<dbReference type="GO" id="GO:0005737">
    <property type="term" value="C:cytoplasm"/>
    <property type="evidence" value="ECO:0007669"/>
    <property type="project" value="UniProtKB-SubCell"/>
</dbReference>
<evidence type="ECO:0000256" key="1">
    <source>
        <dbReference type="ARBA" id="ARBA00008748"/>
    </source>
</evidence>
<comment type="subcellular location">
    <subcellularLocation>
        <location evidence="6">Cytoplasm</location>
    </subcellularLocation>
</comment>
<dbReference type="GO" id="GO:0008776">
    <property type="term" value="F:acetate kinase activity"/>
    <property type="evidence" value="ECO:0007669"/>
    <property type="project" value="UniProtKB-UniRule"/>
</dbReference>
<comment type="subunit">
    <text evidence="6">Homodimer.</text>
</comment>
<dbReference type="GO" id="GO:0006085">
    <property type="term" value="P:acetyl-CoA biosynthetic process"/>
    <property type="evidence" value="ECO:0007669"/>
    <property type="project" value="UniProtKB-UniRule"/>
</dbReference>
<evidence type="ECO:0000256" key="3">
    <source>
        <dbReference type="ARBA" id="ARBA00022741"/>
    </source>
</evidence>
<evidence type="ECO:0000256" key="7">
    <source>
        <dbReference type="RuleBase" id="RU003835"/>
    </source>
</evidence>
<dbReference type="SUPFAM" id="SSF53067">
    <property type="entry name" value="Actin-like ATPase domain"/>
    <property type="match status" value="2"/>
</dbReference>
<dbReference type="GO" id="GO:0006083">
    <property type="term" value="P:acetate metabolic process"/>
    <property type="evidence" value="ECO:0007669"/>
    <property type="project" value="TreeGrafter"/>
</dbReference>
<evidence type="ECO:0000256" key="4">
    <source>
        <dbReference type="ARBA" id="ARBA00022777"/>
    </source>
</evidence>